<organism evidence="2">
    <name type="scientific">marine sediment metagenome</name>
    <dbReference type="NCBI Taxonomy" id="412755"/>
    <lineage>
        <taxon>unclassified sequences</taxon>
        <taxon>metagenomes</taxon>
        <taxon>ecological metagenomes</taxon>
    </lineage>
</organism>
<comment type="caution">
    <text evidence="2">The sequence shown here is derived from an EMBL/GenBank/DDBJ whole genome shotgun (WGS) entry which is preliminary data.</text>
</comment>
<dbReference type="AlphaFoldDB" id="X1J6H9"/>
<dbReference type="InterPro" id="IPR013249">
    <property type="entry name" value="RNA_pol_sigma70_r4_t2"/>
</dbReference>
<dbReference type="GO" id="GO:0006352">
    <property type="term" value="P:DNA-templated transcription initiation"/>
    <property type="evidence" value="ECO:0007669"/>
    <property type="project" value="InterPro"/>
</dbReference>
<reference evidence="2" key="1">
    <citation type="journal article" date="2014" name="Front. Microbiol.">
        <title>High frequency of phylogenetically diverse reductive dehalogenase-homologous genes in deep subseafloor sedimentary metagenomes.</title>
        <authorList>
            <person name="Kawai M."/>
            <person name="Futagami T."/>
            <person name="Toyoda A."/>
            <person name="Takaki Y."/>
            <person name="Nishi S."/>
            <person name="Hori S."/>
            <person name="Arai W."/>
            <person name="Tsubouchi T."/>
            <person name="Morono Y."/>
            <person name="Uchiyama I."/>
            <person name="Ito T."/>
            <person name="Fujiyama A."/>
            <person name="Inagaki F."/>
            <person name="Takami H."/>
        </authorList>
    </citation>
    <scope>NUCLEOTIDE SEQUENCE</scope>
    <source>
        <strain evidence="2">Expedition CK06-06</strain>
    </source>
</reference>
<dbReference type="InterPro" id="IPR013324">
    <property type="entry name" value="RNA_pol_sigma_r3/r4-like"/>
</dbReference>
<protein>
    <recommendedName>
        <fullName evidence="1">RNA polymerase sigma factor 70 region 4 type 2 domain-containing protein</fullName>
    </recommendedName>
</protein>
<feature type="domain" description="RNA polymerase sigma factor 70 region 4 type 2" evidence="1">
    <location>
        <begin position="44"/>
        <end position="75"/>
    </location>
</feature>
<dbReference type="GO" id="GO:0016987">
    <property type="term" value="F:sigma factor activity"/>
    <property type="evidence" value="ECO:0007669"/>
    <property type="project" value="InterPro"/>
</dbReference>
<evidence type="ECO:0000259" key="1">
    <source>
        <dbReference type="Pfam" id="PF08281"/>
    </source>
</evidence>
<evidence type="ECO:0000313" key="2">
    <source>
        <dbReference type="EMBL" id="GAH89562.1"/>
    </source>
</evidence>
<proteinExistence type="predicted"/>
<name>X1J6H9_9ZZZZ</name>
<dbReference type="Pfam" id="PF08281">
    <property type="entry name" value="Sigma70_r4_2"/>
    <property type="match status" value="1"/>
</dbReference>
<dbReference type="EMBL" id="BARU01037727">
    <property type="protein sequence ID" value="GAH89562.1"/>
    <property type="molecule type" value="Genomic_DNA"/>
</dbReference>
<accession>X1J6H9</accession>
<gene>
    <name evidence="2" type="ORF">S03H2_58727</name>
</gene>
<dbReference type="SUPFAM" id="SSF88659">
    <property type="entry name" value="Sigma3 and sigma4 domains of RNA polymerase sigma factors"/>
    <property type="match status" value="1"/>
</dbReference>
<dbReference type="GO" id="GO:0003677">
    <property type="term" value="F:DNA binding"/>
    <property type="evidence" value="ECO:0007669"/>
    <property type="project" value="InterPro"/>
</dbReference>
<sequence length="98" mass="11943">MTHNDHWEPIPRKKVTLVWQWLKNAGLTISKQTFQKWNKVHNMRIAGYEYQDIAKSMNYSPRTSQSYYFRAKKCLECYEKNDIDSILKWVKRWGHYGK</sequence>